<dbReference type="OrthoDB" id="431265at2759"/>
<feature type="region of interest" description="Disordered" evidence="3">
    <location>
        <begin position="221"/>
        <end position="245"/>
    </location>
</feature>
<dbReference type="GO" id="GO:0033539">
    <property type="term" value="P:fatty acid beta-oxidation using acyl-CoA dehydrogenase"/>
    <property type="evidence" value="ECO:0007669"/>
    <property type="project" value="TreeGrafter"/>
</dbReference>
<dbReference type="InterPro" id="IPR014730">
    <property type="entry name" value="ETF_a/b_N"/>
</dbReference>
<dbReference type="GeneID" id="9056100"/>
<evidence type="ECO:0000256" key="2">
    <source>
        <dbReference type="ARBA" id="ARBA00005817"/>
    </source>
</evidence>
<dbReference type="GO" id="GO:0009055">
    <property type="term" value="F:electron transfer activity"/>
    <property type="evidence" value="ECO:0007669"/>
    <property type="project" value="InterPro"/>
</dbReference>
<name>C5KR74_PERM5</name>
<dbReference type="Proteomes" id="UP000007800">
    <property type="component" value="Unassembled WGS sequence"/>
</dbReference>
<dbReference type="Pfam" id="PF01012">
    <property type="entry name" value="ETF"/>
    <property type="match status" value="1"/>
</dbReference>
<evidence type="ECO:0000256" key="3">
    <source>
        <dbReference type="SAM" id="MobiDB-lite"/>
    </source>
</evidence>
<sequence>MLAGGSREAAEAAARLPGVEKVYHCNPGDAALDHPAADTIANAVVKLTKEAGASNVVAGNSSVIRDSLPRAAAMLDTQPITDVIKVISNDTFKRPMYAGNVIATVKSSDPVKVLVFRPTAFEPTEVPQNGDAAEIVNTEIDTVGSSIEEDGGLEWLEHNVDRNNDHGMPVAISVDETELKENAAFVDVLLQAPEIPNEPASPSHQPTPPADAVAAGPYTPRPARVRTSSETALAVPPSSSGVSMTPMSIGGSEATALTAPAKRARLGPVVPTQEGTNSASEGEQITMVIQLKSGLWRAEIILDGKKYRGPSREAVEEADNDRIRMDQARGTNTLQDLLQEWDMTSQLLPKGVYYNKSKKAFIATIHQQVSFAEAENLNSPPLARSTTVKYEGPSRHTVEEAMQDRVLLEAAQTPEDLQLVTHFNSDRLYFGWL</sequence>
<dbReference type="InterPro" id="IPR033947">
    <property type="entry name" value="ETF_alpha_N"/>
</dbReference>
<gene>
    <name evidence="5" type="ORF">Pmar_PMAR019502</name>
</gene>
<dbReference type="EMBL" id="GG675767">
    <property type="protein sequence ID" value="EER12975.1"/>
    <property type="molecule type" value="Genomic_DNA"/>
</dbReference>
<evidence type="ECO:0000313" key="6">
    <source>
        <dbReference type="Proteomes" id="UP000007800"/>
    </source>
</evidence>
<proteinExistence type="inferred from homology"/>
<dbReference type="AlphaFoldDB" id="C5KR74"/>
<organism evidence="6">
    <name type="scientific">Perkinsus marinus (strain ATCC 50983 / TXsc)</name>
    <dbReference type="NCBI Taxonomy" id="423536"/>
    <lineage>
        <taxon>Eukaryota</taxon>
        <taxon>Sar</taxon>
        <taxon>Alveolata</taxon>
        <taxon>Perkinsozoa</taxon>
        <taxon>Perkinsea</taxon>
        <taxon>Perkinsida</taxon>
        <taxon>Perkinsidae</taxon>
        <taxon>Perkinsus</taxon>
    </lineage>
</organism>
<evidence type="ECO:0000259" key="4">
    <source>
        <dbReference type="SMART" id="SM00893"/>
    </source>
</evidence>
<dbReference type="RefSeq" id="XP_002781180.1">
    <property type="nucleotide sequence ID" value="XM_002781134.1"/>
</dbReference>
<comment type="subcellular location">
    <subcellularLocation>
        <location evidence="1">Mitochondrion matrix</location>
    </subcellularLocation>
</comment>
<dbReference type="PANTHER" id="PTHR43153">
    <property type="entry name" value="ELECTRON TRANSFER FLAVOPROTEIN ALPHA"/>
    <property type="match status" value="1"/>
</dbReference>
<dbReference type="InParanoid" id="C5KR74"/>
<dbReference type="PANTHER" id="PTHR43153:SF1">
    <property type="entry name" value="ELECTRON TRANSFER FLAVOPROTEIN SUBUNIT ALPHA, MITOCHONDRIAL"/>
    <property type="match status" value="1"/>
</dbReference>
<protein>
    <submittedName>
        <fullName evidence="5">Electron transport oxidoreductase, putative</fullName>
    </submittedName>
</protein>
<dbReference type="GO" id="GO:0005759">
    <property type="term" value="C:mitochondrial matrix"/>
    <property type="evidence" value="ECO:0007669"/>
    <property type="project" value="UniProtKB-SubCell"/>
</dbReference>
<accession>C5KR74</accession>
<keyword evidence="6" id="KW-1185">Reference proteome</keyword>
<feature type="compositionally biased region" description="Polar residues" evidence="3">
    <location>
        <begin position="226"/>
        <end position="245"/>
    </location>
</feature>
<dbReference type="Gene3D" id="3.40.50.620">
    <property type="entry name" value="HUPs"/>
    <property type="match status" value="1"/>
</dbReference>
<dbReference type="SUPFAM" id="SSF52402">
    <property type="entry name" value="Adenine nucleotide alpha hydrolases-like"/>
    <property type="match status" value="1"/>
</dbReference>
<dbReference type="InterPro" id="IPR014729">
    <property type="entry name" value="Rossmann-like_a/b/a_fold"/>
</dbReference>
<dbReference type="SMART" id="SM00893">
    <property type="entry name" value="ETF"/>
    <property type="match status" value="1"/>
</dbReference>
<reference evidence="5 6" key="1">
    <citation type="submission" date="2008-07" db="EMBL/GenBank/DDBJ databases">
        <authorList>
            <person name="El-Sayed N."/>
            <person name="Caler E."/>
            <person name="Inman J."/>
            <person name="Amedeo P."/>
            <person name="Hass B."/>
            <person name="Wortman J."/>
        </authorList>
    </citation>
    <scope>NUCLEOTIDE SEQUENCE [LARGE SCALE GENOMIC DNA]</scope>
    <source>
        <strain evidence="6">ATCC 50983 / TXsc</strain>
    </source>
</reference>
<evidence type="ECO:0000256" key="1">
    <source>
        <dbReference type="ARBA" id="ARBA00004305"/>
    </source>
</evidence>
<dbReference type="InterPro" id="IPR001308">
    <property type="entry name" value="ETF_a/FixB"/>
</dbReference>
<dbReference type="CDD" id="cd01715">
    <property type="entry name" value="ETF_alpha"/>
    <property type="match status" value="1"/>
</dbReference>
<feature type="domain" description="Electron transfer flavoprotein alpha/beta-subunit N-terminal" evidence="4">
    <location>
        <begin position="1"/>
        <end position="151"/>
    </location>
</feature>
<comment type="similarity">
    <text evidence="2">Belongs to the ETF alpha-subunit/FixB family.</text>
</comment>
<evidence type="ECO:0000313" key="5">
    <source>
        <dbReference type="EMBL" id="EER12975.1"/>
    </source>
</evidence>
<dbReference type="GO" id="GO:0050660">
    <property type="term" value="F:flavin adenine dinucleotide binding"/>
    <property type="evidence" value="ECO:0007669"/>
    <property type="project" value="InterPro"/>
</dbReference>